<evidence type="ECO:0000313" key="10">
    <source>
        <dbReference type="EMBL" id="PXF40372.1"/>
    </source>
</evidence>
<dbReference type="GO" id="GO:0016787">
    <property type="term" value="F:hydrolase activity"/>
    <property type="evidence" value="ECO:0007669"/>
    <property type="project" value="UniProtKB-KW"/>
</dbReference>
<keyword evidence="3" id="KW-0255">Endonuclease</keyword>
<keyword evidence="7" id="KW-0695">RNA-directed DNA polymerase</keyword>
<dbReference type="GO" id="GO:0015074">
    <property type="term" value="P:DNA integration"/>
    <property type="evidence" value="ECO:0007669"/>
    <property type="project" value="UniProtKB-KW"/>
</dbReference>
<organism evidence="10 12">
    <name type="scientific">Gracilariopsis chorda</name>
    <dbReference type="NCBI Taxonomy" id="448386"/>
    <lineage>
        <taxon>Eukaryota</taxon>
        <taxon>Rhodophyta</taxon>
        <taxon>Florideophyceae</taxon>
        <taxon>Rhodymeniophycidae</taxon>
        <taxon>Gracilariales</taxon>
        <taxon>Gracilariaceae</taxon>
        <taxon>Gracilariopsis</taxon>
    </lineage>
</organism>
<gene>
    <name evidence="11" type="ORF">BWQ96_04360</name>
    <name evidence="10" type="ORF">BWQ96_09928</name>
</gene>
<evidence type="ECO:0000313" key="11">
    <source>
        <dbReference type="EMBL" id="PXF45925.1"/>
    </source>
</evidence>
<evidence type="ECO:0000256" key="5">
    <source>
        <dbReference type="ARBA" id="ARBA00022842"/>
    </source>
</evidence>
<evidence type="ECO:0000313" key="12">
    <source>
        <dbReference type="Proteomes" id="UP000247409"/>
    </source>
</evidence>
<keyword evidence="6" id="KW-0229">DNA integration</keyword>
<evidence type="ECO:0000256" key="9">
    <source>
        <dbReference type="ARBA" id="ARBA00023172"/>
    </source>
</evidence>
<keyword evidence="8" id="KW-0239">DNA-directed DNA polymerase</keyword>
<keyword evidence="1" id="KW-0540">Nuclease</keyword>
<evidence type="ECO:0000256" key="1">
    <source>
        <dbReference type="ARBA" id="ARBA00022722"/>
    </source>
</evidence>
<dbReference type="GO" id="GO:0046872">
    <property type="term" value="F:metal ion binding"/>
    <property type="evidence" value="ECO:0007669"/>
    <property type="project" value="UniProtKB-KW"/>
</dbReference>
<evidence type="ECO:0000256" key="4">
    <source>
        <dbReference type="ARBA" id="ARBA00022801"/>
    </source>
</evidence>
<reference evidence="10 12" key="1">
    <citation type="journal article" date="2018" name="Mol. Biol. Evol.">
        <title>Analysis of the draft genome of the red seaweed Gracilariopsis chorda provides insights into genome size evolution in Rhodophyta.</title>
        <authorList>
            <person name="Lee J."/>
            <person name="Yang E.C."/>
            <person name="Graf L."/>
            <person name="Yang J.H."/>
            <person name="Qiu H."/>
            <person name="Zel Zion U."/>
            <person name="Chan C.X."/>
            <person name="Stephens T.G."/>
            <person name="Weber A.P.M."/>
            <person name="Boo G.H."/>
            <person name="Boo S.M."/>
            <person name="Kim K.M."/>
            <person name="Shin Y."/>
            <person name="Jung M."/>
            <person name="Lee S.J."/>
            <person name="Yim H.S."/>
            <person name="Lee J.H."/>
            <person name="Bhattacharya D."/>
            <person name="Yoon H.S."/>
        </authorList>
    </citation>
    <scope>NUCLEOTIDE SEQUENCE [LARGE SCALE GENOMIC DNA]</scope>
    <source>
        <strain evidence="10 12">SKKU-2015</strain>
        <tissue evidence="10">Whole body</tissue>
    </source>
</reference>
<dbReference type="AlphaFoldDB" id="A0A2V3IE97"/>
<dbReference type="EMBL" id="NBIV01000305">
    <property type="protein sequence ID" value="PXF40372.1"/>
    <property type="molecule type" value="Genomic_DNA"/>
</dbReference>
<dbReference type="InterPro" id="IPR039537">
    <property type="entry name" value="Retrotran_Ty1/copia-like"/>
</dbReference>
<evidence type="ECO:0000256" key="3">
    <source>
        <dbReference type="ARBA" id="ARBA00022759"/>
    </source>
</evidence>
<evidence type="ECO:0000256" key="7">
    <source>
        <dbReference type="ARBA" id="ARBA00022918"/>
    </source>
</evidence>
<dbReference type="PANTHER" id="PTHR42648:SF11">
    <property type="entry name" value="TRANSPOSON TY4-P GAG-POL POLYPROTEIN"/>
    <property type="match status" value="1"/>
</dbReference>
<evidence type="ECO:0000256" key="8">
    <source>
        <dbReference type="ARBA" id="ARBA00022932"/>
    </source>
</evidence>
<proteinExistence type="predicted"/>
<keyword evidence="4" id="KW-0378">Hydrolase</keyword>
<dbReference type="GO" id="GO:0006310">
    <property type="term" value="P:DNA recombination"/>
    <property type="evidence" value="ECO:0007669"/>
    <property type="project" value="UniProtKB-KW"/>
</dbReference>
<dbReference type="EMBL" id="NBIV01000050">
    <property type="protein sequence ID" value="PXF45925.1"/>
    <property type="molecule type" value="Genomic_DNA"/>
</dbReference>
<accession>A0A2V3IE97</accession>
<keyword evidence="5" id="KW-0460">Magnesium</keyword>
<evidence type="ECO:0000256" key="6">
    <source>
        <dbReference type="ARBA" id="ARBA00022908"/>
    </source>
</evidence>
<dbReference type="OrthoDB" id="8043940at2759"/>
<evidence type="ECO:0000256" key="2">
    <source>
        <dbReference type="ARBA" id="ARBA00022723"/>
    </source>
</evidence>
<dbReference type="STRING" id="448386.A0A2V3IE97"/>
<dbReference type="GO" id="GO:0004519">
    <property type="term" value="F:endonuclease activity"/>
    <property type="evidence" value="ECO:0007669"/>
    <property type="project" value="UniProtKB-KW"/>
</dbReference>
<dbReference type="GO" id="GO:0003887">
    <property type="term" value="F:DNA-directed DNA polymerase activity"/>
    <property type="evidence" value="ECO:0007669"/>
    <property type="project" value="UniProtKB-KW"/>
</dbReference>
<dbReference type="PANTHER" id="PTHR42648">
    <property type="entry name" value="TRANSPOSASE, PUTATIVE-RELATED"/>
    <property type="match status" value="1"/>
</dbReference>
<keyword evidence="8" id="KW-0808">Transferase</keyword>
<keyword evidence="9" id="KW-0233">DNA recombination</keyword>
<keyword evidence="2" id="KW-0479">Metal-binding</keyword>
<sequence>MLQSDAVQLIRSTNFTRNICGTCAMAKQSRCRQHKNTTRAVAVGEIEYSYICRPMSVHFLRGSRFYFSFKDNVSGFAVIKPIQKKGDVFQEFKSFEAWAERKSNCMIEHLRSYRGGKYVAIKLYLK</sequence>
<name>A0A2V3IE97_9FLOR</name>
<comment type="caution">
    <text evidence="10">The sequence shown here is derived from an EMBL/GenBank/DDBJ whole genome shotgun (WGS) entry which is preliminary data.</text>
</comment>
<dbReference type="GO" id="GO:0003964">
    <property type="term" value="F:RNA-directed DNA polymerase activity"/>
    <property type="evidence" value="ECO:0007669"/>
    <property type="project" value="UniProtKB-KW"/>
</dbReference>
<keyword evidence="8" id="KW-0548">Nucleotidyltransferase</keyword>
<keyword evidence="12" id="KW-1185">Reference proteome</keyword>
<protein>
    <submittedName>
        <fullName evidence="10">Retrovirus-related Pol polyprotein from transposon TNT 1-94</fullName>
    </submittedName>
</protein>
<dbReference type="Proteomes" id="UP000247409">
    <property type="component" value="Unassembled WGS sequence"/>
</dbReference>